<evidence type="ECO:0000256" key="1">
    <source>
        <dbReference type="SAM" id="MobiDB-lite"/>
    </source>
</evidence>
<evidence type="ECO:0000313" key="3">
    <source>
        <dbReference type="Proteomes" id="UP000240760"/>
    </source>
</evidence>
<accession>A0A2T4C7F4</accession>
<proteinExistence type="predicted"/>
<evidence type="ECO:0000313" key="2">
    <source>
        <dbReference type="EMBL" id="PTB77509.1"/>
    </source>
</evidence>
<feature type="compositionally biased region" description="Basic residues" evidence="1">
    <location>
        <begin position="147"/>
        <end position="156"/>
    </location>
</feature>
<organism evidence="2 3">
    <name type="scientific">Trichoderma longibrachiatum ATCC 18648</name>
    <dbReference type="NCBI Taxonomy" id="983965"/>
    <lineage>
        <taxon>Eukaryota</taxon>
        <taxon>Fungi</taxon>
        <taxon>Dikarya</taxon>
        <taxon>Ascomycota</taxon>
        <taxon>Pezizomycotina</taxon>
        <taxon>Sordariomycetes</taxon>
        <taxon>Hypocreomycetidae</taxon>
        <taxon>Hypocreales</taxon>
        <taxon>Hypocreaceae</taxon>
        <taxon>Trichoderma</taxon>
    </lineage>
</organism>
<gene>
    <name evidence="2" type="ORF">M440DRAFT_1214071</name>
</gene>
<feature type="region of interest" description="Disordered" evidence="1">
    <location>
        <begin position="142"/>
        <end position="180"/>
    </location>
</feature>
<keyword evidence="3" id="KW-1185">Reference proteome</keyword>
<sequence>MREAPGAGGALRDPIILPICCERRAVWRINSEYKCLARGRYSTKWMIQMLHRRGIAPLRRGSTSRAGGSPCRVAEYGFGCETLRTPLRVGQYSPVWSRMDSTPRYCEMLHTYGYLMRLAGLGIQSRPGNDERQSGQLIARGLSPPCQRRKTKRPARKLPALIEGSHDRRRAALAERPKVR</sequence>
<dbReference type="AlphaFoldDB" id="A0A2T4C7F4"/>
<protein>
    <submittedName>
        <fullName evidence="2">Uncharacterized protein</fullName>
    </submittedName>
</protein>
<feature type="compositionally biased region" description="Basic and acidic residues" evidence="1">
    <location>
        <begin position="164"/>
        <end position="180"/>
    </location>
</feature>
<name>A0A2T4C7F4_TRILO</name>
<reference evidence="2 3" key="1">
    <citation type="submission" date="2016-07" db="EMBL/GenBank/DDBJ databases">
        <title>Multiple horizontal gene transfer events from other fungi enriched the ability of initially mycotrophic Trichoderma (Ascomycota) to feed on dead plant biomass.</title>
        <authorList>
            <consortium name="DOE Joint Genome Institute"/>
            <person name="Aerts A."/>
            <person name="Atanasova L."/>
            <person name="Chenthamara K."/>
            <person name="Zhang J."/>
            <person name="Grujic M."/>
            <person name="Henrissat B."/>
            <person name="Kuo A."/>
            <person name="Salamov A."/>
            <person name="Lipzen A."/>
            <person name="Labutti K."/>
            <person name="Barry K."/>
            <person name="Miao Y."/>
            <person name="Rahimi M.J."/>
            <person name="Shen Q."/>
            <person name="Grigoriev I.V."/>
            <person name="Kubicek C.P."/>
            <person name="Druzhinina I.S."/>
        </authorList>
    </citation>
    <scope>NUCLEOTIDE SEQUENCE [LARGE SCALE GENOMIC DNA]</scope>
    <source>
        <strain evidence="2 3">ATCC 18648</strain>
    </source>
</reference>
<dbReference type="Proteomes" id="UP000240760">
    <property type="component" value="Unassembled WGS sequence"/>
</dbReference>
<dbReference type="EMBL" id="KZ679130">
    <property type="protein sequence ID" value="PTB77509.1"/>
    <property type="molecule type" value="Genomic_DNA"/>
</dbReference>